<accession>A0A2N1M5W2</accession>
<dbReference type="EMBL" id="LLXL01004832">
    <property type="protein sequence ID" value="PKK57023.1"/>
    <property type="molecule type" value="Genomic_DNA"/>
</dbReference>
<feature type="non-terminal residue" evidence="1">
    <location>
        <position position="115"/>
    </location>
</feature>
<sequence>MKTGNLVDGHQASLFSLLDHYDEAQLPDNADPDYFERFIIYVRDAPPVAGECNGELNDCLYECLKYIYGIFSKIPETIKKPEYIKKALGLNRNAPVPVSYMDKIEQLAGSLALKI</sequence>
<gene>
    <name evidence="1" type="ORF">RhiirC2_826966</name>
</gene>
<reference evidence="1 2" key="1">
    <citation type="submission" date="2016-04" db="EMBL/GenBank/DDBJ databases">
        <title>Genome analyses suggest a sexual origin of heterokaryosis in a supposedly ancient asexual fungus.</title>
        <authorList>
            <person name="Ropars J."/>
            <person name="Sedzielewska K."/>
            <person name="Noel J."/>
            <person name="Charron P."/>
            <person name="Farinelli L."/>
            <person name="Marton T."/>
            <person name="Kruger M."/>
            <person name="Pelin A."/>
            <person name="Brachmann A."/>
            <person name="Corradi N."/>
        </authorList>
    </citation>
    <scope>NUCLEOTIDE SEQUENCE [LARGE SCALE GENOMIC DNA]</scope>
    <source>
        <strain evidence="1 2">C2</strain>
    </source>
</reference>
<comment type="caution">
    <text evidence="1">The sequence shown here is derived from an EMBL/GenBank/DDBJ whole genome shotgun (WGS) entry which is preliminary data.</text>
</comment>
<evidence type="ECO:0000313" key="1">
    <source>
        <dbReference type="EMBL" id="PKK57023.1"/>
    </source>
</evidence>
<proteinExistence type="predicted"/>
<protein>
    <submittedName>
        <fullName evidence="1">Uncharacterized protein</fullName>
    </submittedName>
</protein>
<name>A0A2N1M5W2_9GLOM</name>
<reference evidence="1 2" key="2">
    <citation type="submission" date="2017-10" db="EMBL/GenBank/DDBJ databases">
        <title>Extensive intraspecific genome diversity in a model arbuscular mycorrhizal fungus.</title>
        <authorList>
            <person name="Chen E.C.H."/>
            <person name="Morin E."/>
            <person name="Baudet D."/>
            <person name="Noel J."/>
            <person name="Ndikumana S."/>
            <person name="Charron P."/>
            <person name="St-Onge C."/>
            <person name="Giorgi J."/>
            <person name="Grigoriev I.V."/>
            <person name="Roux C."/>
            <person name="Martin F.M."/>
            <person name="Corradi N."/>
        </authorList>
    </citation>
    <scope>NUCLEOTIDE SEQUENCE [LARGE SCALE GENOMIC DNA]</scope>
    <source>
        <strain evidence="1 2">C2</strain>
    </source>
</reference>
<dbReference type="Proteomes" id="UP000233469">
    <property type="component" value="Unassembled WGS sequence"/>
</dbReference>
<organism evidence="1 2">
    <name type="scientific">Rhizophagus irregularis</name>
    <dbReference type="NCBI Taxonomy" id="588596"/>
    <lineage>
        <taxon>Eukaryota</taxon>
        <taxon>Fungi</taxon>
        <taxon>Fungi incertae sedis</taxon>
        <taxon>Mucoromycota</taxon>
        <taxon>Glomeromycotina</taxon>
        <taxon>Glomeromycetes</taxon>
        <taxon>Glomerales</taxon>
        <taxon>Glomeraceae</taxon>
        <taxon>Rhizophagus</taxon>
    </lineage>
</organism>
<evidence type="ECO:0000313" key="2">
    <source>
        <dbReference type="Proteomes" id="UP000233469"/>
    </source>
</evidence>
<dbReference type="AlphaFoldDB" id="A0A2N1M5W2"/>